<gene>
    <name evidence="1" type="ORF">TSOC_015261</name>
</gene>
<dbReference type="AlphaFoldDB" id="A0A2J7ZFC7"/>
<dbReference type="Gene3D" id="1.25.40.20">
    <property type="entry name" value="Ankyrin repeat-containing domain"/>
    <property type="match status" value="1"/>
</dbReference>
<evidence type="ECO:0000313" key="2">
    <source>
        <dbReference type="Proteomes" id="UP000236333"/>
    </source>
</evidence>
<feature type="non-terminal residue" evidence="1">
    <location>
        <position position="68"/>
    </location>
</feature>
<dbReference type="InterPro" id="IPR002110">
    <property type="entry name" value="Ankyrin_rpt"/>
</dbReference>
<dbReference type="Proteomes" id="UP000236333">
    <property type="component" value="Unassembled WGS sequence"/>
</dbReference>
<evidence type="ECO:0008006" key="3">
    <source>
        <dbReference type="Google" id="ProtNLM"/>
    </source>
</evidence>
<dbReference type="InterPro" id="IPR036770">
    <property type="entry name" value="Ankyrin_rpt-contain_sf"/>
</dbReference>
<protein>
    <recommendedName>
        <fullName evidence="3">Ankyrin repeat domain-containing protein</fullName>
    </recommendedName>
</protein>
<dbReference type="SUPFAM" id="SSF48403">
    <property type="entry name" value="Ankyrin repeat"/>
    <property type="match status" value="1"/>
</dbReference>
<keyword evidence="2" id="KW-1185">Reference proteome</keyword>
<accession>A0A2J7ZFC7</accession>
<organism evidence="1 2">
    <name type="scientific">Tetrabaena socialis</name>
    <dbReference type="NCBI Taxonomy" id="47790"/>
    <lineage>
        <taxon>Eukaryota</taxon>
        <taxon>Viridiplantae</taxon>
        <taxon>Chlorophyta</taxon>
        <taxon>core chlorophytes</taxon>
        <taxon>Chlorophyceae</taxon>
        <taxon>CS clade</taxon>
        <taxon>Chlamydomonadales</taxon>
        <taxon>Tetrabaenaceae</taxon>
        <taxon>Tetrabaena</taxon>
    </lineage>
</organism>
<comment type="caution">
    <text evidence="1">The sequence shown here is derived from an EMBL/GenBank/DDBJ whole genome shotgun (WGS) entry which is preliminary data.</text>
</comment>
<name>A0A2J7ZFC7_9CHLO</name>
<dbReference type="EMBL" id="PGGS01004655">
    <property type="protein sequence ID" value="PNG98976.1"/>
    <property type="molecule type" value="Genomic_DNA"/>
</dbReference>
<reference evidence="1 2" key="1">
    <citation type="journal article" date="2017" name="Mol. Biol. Evol.">
        <title>The 4-celled Tetrabaena socialis nuclear genome reveals the essential components for genetic control of cell number at the origin of multicellularity in the volvocine lineage.</title>
        <authorList>
            <person name="Featherston J."/>
            <person name="Arakaki Y."/>
            <person name="Hanschen E.R."/>
            <person name="Ferris P.J."/>
            <person name="Michod R.E."/>
            <person name="Olson B.J.S.C."/>
            <person name="Nozaki H."/>
            <person name="Durand P.M."/>
        </authorList>
    </citation>
    <scope>NUCLEOTIDE SEQUENCE [LARGE SCALE GENOMIC DNA]</scope>
    <source>
        <strain evidence="1 2">NIES-571</strain>
    </source>
</reference>
<evidence type="ECO:0000313" key="1">
    <source>
        <dbReference type="EMBL" id="PNG98976.1"/>
    </source>
</evidence>
<sequence length="68" mass="7344">DGRTALQLANGHKEVVEVLLRAGGDVAAAKDKASWRCRELLDAAKKGTLQAVERLLSNPTTNPNVQDY</sequence>
<dbReference type="Pfam" id="PF00023">
    <property type="entry name" value="Ank"/>
    <property type="match status" value="1"/>
</dbReference>
<proteinExistence type="predicted"/>
<feature type="non-terminal residue" evidence="1">
    <location>
        <position position="1"/>
    </location>
</feature>